<reference evidence="2 3" key="1">
    <citation type="journal article" date="2017" name="Int. J. Syst. Evol. Microbiol.">
        <title>Rhodosalinus sediminis gen. nov., sp. nov., isolated from marine saltern.</title>
        <authorList>
            <person name="Guo L.Y."/>
            <person name="Ling S.K."/>
            <person name="Li C.M."/>
            <person name="Chen G.J."/>
            <person name="Du Z.J."/>
        </authorList>
    </citation>
    <scope>NUCLEOTIDE SEQUENCE [LARGE SCALE GENOMIC DNA]</scope>
    <source>
        <strain evidence="2 3">WDN1C137</strain>
    </source>
</reference>
<keyword evidence="3" id="KW-1185">Reference proteome</keyword>
<dbReference type="Gene3D" id="2.40.33.20">
    <property type="entry name" value="PK beta-barrel domain-like"/>
    <property type="match status" value="1"/>
</dbReference>
<organism evidence="2 3">
    <name type="scientific">Rhodosalinus sediminis</name>
    <dbReference type="NCBI Taxonomy" id="1940533"/>
    <lineage>
        <taxon>Bacteria</taxon>
        <taxon>Pseudomonadati</taxon>
        <taxon>Pseudomonadota</taxon>
        <taxon>Alphaproteobacteria</taxon>
        <taxon>Rhodobacterales</taxon>
        <taxon>Paracoccaceae</taxon>
        <taxon>Rhodosalinus</taxon>
    </lineage>
</organism>
<name>A0A3D9BN74_9RHOB</name>
<protein>
    <submittedName>
        <fullName evidence="2">MOSC domain-containing protein</fullName>
    </submittedName>
</protein>
<dbReference type="OrthoDB" id="581532at2"/>
<dbReference type="Pfam" id="PF03476">
    <property type="entry name" value="MOSC_N"/>
    <property type="match status" value="1"/>
</dbReference>
<dbReference type="SUPFAM" id="SSF50800">
    <property type="entry name" value="PK beta-barrel domain-like"/>
    <property type="match status" value="1"/>
</dbReference>
<dbReference type="AlphaFoldDB" id="A0A3D9BN74"/>
<evidence type="ECO:0000259" key="1">
    <source>
        <dbReference type="PROSITE" id="PS51340"/>
    </source>
</evidence>
<sequence>MTARLTGIWRHPIKAHGRDALERVGLTPGATLPWDRAWAVAHEAAAADGSAWAPCSEFTRGAKAPALMAITAELDPATETVTLRHPERPAITFRPDHDGAAFLDWVRPLMPEGRAAPARLVRAPGRGRGMTDTDFPSISICNHASHRAVEGRHGRPLSPHRWRGNLWVEGLAPWEEFDLVGREIRVGAARLRVVERTGRCRATTANPETGRVDIDTLALLREWGHEDFAVYAEVVEGGEIAVGDRVAPA</sequence>
<evidence type="ECO:0000313" key="3">
    <source>
        <dbReference type="Proteomes" id="UP000257131"/>
    </source>
</evidence>
<dbReference type="Proteomes" id="UP000257131">
    <property type="component" value="Unassembled WGS sequence"/>
</dbReference>
<feature type="domain" description="MOSC" evidence="1">
    <location>
        <begin position="103"/>
        <end position="249"/>
    </location>
</feature>
<accession>A0A3D9BN74</accession>
<dbReference type="EMBL" id="QOHR01000023">
    <property type="protein sequence ID" value="REC54960.1"/>
    <property type="molecule type" value="Genomic_DNA"/>
</dbReference>
<dbReference type="InterPro" id="IPR011037">
    <property type="entry name" value="Pyrv_Knase-like_insert_dom_sf"/>
</dbReference>
<comment type="caution">
    <text evidence="2">The sequence shown here is derived from an EMBL/GenBank/DDBJ whole genome shotgun (WGS) entry which is preliminary data.</text>
</comment>
<dbReference type="GO" id="GO:0030170">
    <property type="term" value="F:pyridoxal phosphate binding"/>
    <property type="evidence" value="ECO:0007669"/>
    <property type="project" value="InterPro"/>
</dbReference>
<dbReference type="GO" id="GO:0003824">
    <property type="term" value="F:catalytic activity"/>
    <property type="evidence" value="ECO:0007669"/>
    <property type="project" value="InterPro"/>
</dbReference>
<dbReference type="GO" id="GO:0030151">
    <property type="term" value="F:molybdenum ion binding"/>
    <property type="evidence" value="ECO:0007669"/>
    <property type="project" value="InterPro"/>
</dbReference>
<dbReference type="RefSeq" id="WP_115981431.1">
    <property type="nucleotide sequence ID" value="NZ_QOHR01000023.1"/>
</dbReference>
<dbReference type="InterPro" id="IPR005302">
    <property type="entry name" value="MoCF_Sase_C"/>
</dbReference>
<evidence type="ECO:0000313" key="2">
    <source>
        <dbReference type="EMBL" id="REC54960.1"/>
    </source>
</evidence>
<gene>
    <name evidence="2" type="ORF">DRV84_13050</name>
</gene>
<dbReference type="PROSITE" id="PS51340">
    <property type="entry name" value="MOSC"/>
    <property type="match status" value="1"/>
</dbReference>
<dbReference type="Pfam" id="PF03473">
    <property type="entry name" value="MOSC"/>
    <property type="match status" value="1"/>
</dbReference>
<dbReference type="InterPro" id="IPR005303">
    <property type="entry name" value="MOCOS_middle"/>
</dbReference>
<proteinExistence type="predicted"/>